<name>A0A1L4CZ04_9BACT</name>
<dbReference type="InterPro" id="IPR009056">
    <property type="entry name" value="Cyt_c-like_dom"/>
</dbReference>
<dbReference type="Pfam" id="PF00034">
    <property type="entry name" value="Cytochrom_C"/>
    <property type="match status" value="1"/>
</dbReference>
<dbReference type="GO" id="GO:0009055">
    <property type="term" value="F:electron transfer activity"/>
    <property type="evidence" value="ECO:0007669"/>
    <property type="project" value="InterPro"/>
</dbReference>
<dbReference type="EMBL" id="CP017834">
    <property type="protein sequence ID" value="APJ03165.1"/>
    <property type="molecule type" value="Genomic_DNA"/>
</dbReference>
<evidence type="ECO:0000256" key="4">
    <source>
        <dbReference type="PROSITE-ProRule" id="PRU00433"/>
    </source>
</evidence>
<keyword evidence="2 4" id="KW-0479">Metal-binding</keyword>
<organism evidence="8 9">
    <name type="scientific">Silvanigrella aquatica</name>
    <dbReference type="NCBI Taxonomy" id="1915309"/>
    <lineage>
        <taxon>Bacteria</taxon>
        <taxon>Pseudomonadati</taxon>
        <taxon>Bdellovibrionota</taxon>
        <taxon>Oligoflexia</taxon>
        <taxon>Silvanigrellales</taxon>
        <taxon>Silvanigrellaceae</taxon>
        <taxon>Silvanigrella</taxon>
    </lineage>
</organism>
<accession>A0A1L4CZ04</accession>
<keyword evidence="9" id="KW-1185">Reference proteome</keyword>
<dbReference type="Gene3D" id="1.10.760.10">
    <property type="entry name" value="Cytochrome c-like domain"/>
    <property type="match status" value="1"/>
</dbReference>
<feature type="region of interest" description="Disordered" evidence="5">
    <location>
        <begin position="39"/>
        <end position="58"/>
    </location>
</feature>
<gene>
    <name evidence="8" type="ORF">AXG55_04300</name>
</gene>
<evidence type="ECO:0000313" key="9">
    <source>
        <dbReference type="Proteomes" id="UP000184731"/>
    </source>
</evidence>
<keyword evidence="6" id="KW-1133">Transmembrane helix</keyword>
<evidence type="ECO:0000313" key="8">
    <source>
        <dbReference type="EMBL" id="APJ03165.1"/>
    </source>
</evidence>
<keyword evidence="3 4" id="KW-0408">Iron</keyword>
<keyword evidence="6" id="KW-0472">Membrane</keyword>
<evidence type="ECO:0000256" key="3">
    <source>
        <dbReference type="ARBA" id="ARBA00023004"/>
    </source>
</evidence>
<dbReference type="GO" id="GO:0020037">
    <property type="term" value="F:heme binding"/>
    <property type="evidence" value="ECO:0007669"/>
    <property type="project" value="InterPro"/>
</dbReference>
<evidence type="ECO:0000256" key="2">
    <source>
        <dbReference type="ARBA" id="ARBA00022723"/>
    </source>
</evidence>
<dbReference type="PROSITE" id="PS51007">
    <property type="entry name" value="CYTC"/>
    <property type="match status" value="1"/>
</dbReference>
<dbReference type="STRING" id="1915309.AXG55_04300"/>
<dbReference type="KEGG" id="saqi:AXG55_04300"/>
<evidence type="ECO:0000256" key="1">
    <source>
        <dbReference type="ARBA" id="ARBA00022617"/>
    </source>
</evidence>
<evidence type="ECO:0000256" key="6">
    <source>
        <dbReference type="SAM" id="Phobius"/>
    </source>
</evidence>
<feature type="domain" description="Cytochrome c" evidence="7">
    <location>
        <begin position="62"/>
        <end position="154"/>
    </location>
</feature>
<dbReference type="AlphaFoldDB" id="A0A1L4CZ04"/>
<dbReference type="Proteomes" id="UP000184731">
    <property type="component" value="Chromosome"/>
</dbReference>
<sequence length="157" mass="16406">MQAPARVLLATTLVSIAVVLIVLYRYDLLKFGRSGGESASNSAPAASSAPPVSAGSSAVSPEVVANGKKLYETMTCNLCHGADGAADSPTGKAMKATNLKTGQFHANKENLPAVKYIVKVIEEGVAGTGMASFKAQIPNEKDRQDLAEYVHSLVEKK</sequence>
<proteinExistence type="predicted"/>
<evidence type="ECO:0000256" key="5">
    <source>
        <dbReference type="SAM" id="MobiDB-lite"/>
    </source>
</evidence>
<dbReference type="RefSeq" id="WP_148696891.1">
    <property type="nucleotide sequence ID" value="NZ_CP017834.1"/>
</dbReference>
<dbReference type="InterPro" id="IPR036909">
    <property type="entry name" value="Cyt_c-like_dom_sf"/>
</dbReference>
<evidence type="ECO:0000259" key="7">
    <source>
        <dbReference type="PROSITE" id="PS51007"/>
    </source>
</evidence>
<dbReference type="SUPFAM" id="SSF46626">
    <property type="entry name" value="Cytochrome c"/>
    <property type="match status" value="1"/>
</dbReference>
<reference evidence="8 9" key="1">
    <citation type="submission" date="2016-10" db="EMBL/GenBank/DDBJ databases">
        <title>Silvanigrella aquatica sp. nov., isolated from a freshwater lake located in the Black Forest, Germany, description of Silvanigrellaceae fam. nov., Silvanigrellales ord. nov., reclassification of the order Bdellovibrionales in the class Oligoflexia, reclassification of the families Bacteriovoracaceae and Halobacteriovoraceae in the new order Bacteriovoracales ord. nov., and reclassification of the family Pseudobacteriovoracaceae in the order Oligoflexiales.</title>
        <authorList>
            <person name="Hahn M.W."/>
            <person name="Schmidt J."/>
            <person name="Koll U."/>
            <person name="Rohde M."/>
            <person name="Verbag S."/>
            <person name="Pitt A."/>
            <person name="Nakai R."/>
            <person name="Naganuma T."/>
            <person name="Lang E."/>
        </authorList>
    </citation>
    <scope>NUCLEOTIDE SEQUENCE [LARGE SCALE GENOMIC DNA]</scope>
    <source>
        <strain evidence="8 9">MWH-Nonnen-W8red</strain>
    </source>
</reference>
<protein>
    <recommendedName>
        <fullName evidence="7">Cytochrome c domain-containing protein</fullName>
    </recommendedName>
</protein>
<feature type="transmembrane region" description="Helical" evidence="6">
    <location>
        <begin position="6"/>
        <end position="24"/>
    </location>
</feature>
<keyword evidence="1 4" id="KW-0349">Heme</keyword>
<dbReference type="OrthoDB" id="9808312at2"/>
<keyword evidence="6" id="KW-0812">Transmembrane</keyword>
<dbReference type="GO" id="GO:0046872">
    <property type="term" value="F:metal ion binding"/>
    <property type="evidence" value="ECO:0007669"/>
    <property type="project" value="UniProtKB-KW"/>
</dbReference>